<keyword evidence="1" id="KW-1133">Transmembrane helix</keyword>
<evidence type="ECO:0000313" key="2">
    <source>
        <dbReference type="EMBL" id="BBY74155.1"/>
    </source>
</evidence>
<dbReference type="Proteomes" id="UP000466554">
    <property type="component" value="Chromosome"/>
</dbReference>
<evidence type="ECO:0000256" key="1">
    <source>
        <dbReference type="SAM" id="Phobius"/>
    </source>
</evidence>
<evidence type="ECO:0000313" key="3">
    <source>
        <dbReference type="Proteomes" id="UP000466554"/>
    </source>
</evidence>
<reference evidence="2 3" key="1">
    <citation type="journal article" date="2019" name="Emerg. Microbes Infect.">
        <title>Comprehensive subspecies identification of 175 nontuberculous mycobacteria species based on 7547 genomic profiles.</title>
        <authorList>
            <person name="Matsumoto Y."/>
            <person name="Kinjo T."/>
            <person name="Motooka D."/>
            <person name="Nabeya D."/>
            <person name="Jung N."/>
            <person name="Uechi K."/>
            <person name="Horii T."/>
            <person name="Iida T."/>
            <person name="Fujita J."/>
            <person name="Nakamura S."/>
        </authorList>
    </citation>
    <scope>NUCLEOTIDE SEQUENCE [LARGE SCALE GENOMIC DNA]</scope>
    <source>
        <strain evidence="2 3">JCM 6367</strain>
    </source>
</reference>
<feature type="transmembrane region" description="Helical" evidence="1">
    <location>
        <begin position="64"/>
        <end position="87"/>
    </location>
</feature>
<keyword evidence="1" id="KW-0472">Membrane</keyword>
<protein>
    <submittedName>
        <fullName evidence="2">Uncharacterized protein</fullName>
    </submittedName>
</protein>
<sequence>MAVMSMRTRTRSLLSRRVSVAGMIEFGLWMAIPYVVIGLAWAFFNVEKVRHLEDLLQTAVPAGGGMAAYLLMAGLWPLFVLVPSVCVP</sequence>
<dbReference type="AlphaFoldDB" id="A0A7I7TZZ1"/>
<gene>
    <name evidence="2" type="ORF">MPRF_10540</name>
</gene>
<feature type="transmembrane region" description="Helical" evidence="1">
    <location>
        <begin position="20"/>
        <end position="44"/>
    </location>
</feature>
<organism evidence="2 3">
    <name type="scientific">Mycolicibacterium parafortuitum</name>
    <name type="common">Mycobacterium parafortuitum</name>
    <dbReference type="NCBI Taxonomy" id="39692"/>
    <lineage>
        <taxon>Bacteria</taxon>
        <taxon>Bacillati</taxon>
        <taxon>Actinomycetota</taxon>
        <taxon>Actinomycetes</taxon>
        <taxon>Mycobacteriales</taxon>
        <taxon>Mycobacteriaceae</taxon>
        <taxon>Mycolicibacterium</taxon>
    </lineage>
</organism>
<accession>A0A7I7TZZ1</accession>
<proteinExistence type="predicted"/>
<keyword evidence="1" id="KW-0812">Transmembrane</keyword>
<dbReference type="EMBL" id="AP022598">
    <property type="protein sequence ID" value="BBY74155.1"/>
    <property type="molecule type" value="Genomic_DNA"/>
</dbReference>
<name>A0A7I7TZZ1_MYCPF</name>